<evidence type="ECO:0000313" key="2">
    <source>
        <dbReference type="EMBL" id="EEN65208.1"/>
    </source>
</evidence>
<accession>C3Y3E1</accession>
<organism>
    <name type="scientific">Branchiostoma floridae</name>
    <name type="common">Florida lancelet</name>
    <name type="synonym">Amphioxus</name>
    <dbReference type="NCBI Taxonomy" id="7739"/>
    <lineage>
        <taxon>Eukaryota</taxon>
        <taxon>Metazoa</taxon>
        <taxon>Chordata</taxon>
        <taxon>Cephalochordata</taxon>
        <taxon>Leptocardii</taxon>
        <taxon>Amphioxiformes</taxon>
        <taxon>Branchiostomatidae</taxon>
        <taxon>Branchiostoma</taxon>
    </lineage>
</organism>
<sequence length="133" mass="15107">MKLKSGKKVSVLEAIKALDFEGRLSFEEEVKQEVDQAVERIQNIQKELGGIQERLTSIQTKVGTISGVKQEAKRLMESLEESDLTYEATEGKICERNSESPDQEGNNFININIIDNCNFISDKFINNFIKNFC</sequence>
<dbReference type="InParanoid" id="C3Y3E1"/>
<reference evidence="2" key="1">
    <citation type="journal article" date="2008" name="Nature">
        <title>The amphioxus genome and the evolution of the chordate karyotype.</title>
        <authorList>
            <consortium name="US DOE Joint Genome Institute (JGI-PGF)"/>
            <person name="Putnam N.H."/>
            <person name="Butts T."/>
            <person name="Ferrier D.E.K."/>
            <person name="Furlong R.F."/>
            <person name="Hellsten U."/>
            <person name="Kawashima T."/>
            <person name="Robinson-Rechavi M."/>
            <person name="Shoguchi E."/>
            <person name="Terry A."/>
            <person name="Yu J.-K."/>
            <person name="Benito-Gutierrez E.L."/>
            <person name="Dubchak I."/>
            <person name="Garcia-Fernandez J."/>
            <person name="Gibson-Brown J.J."/>
            <person name="Grigoriev I.V."/>
            <person name="Horton A.C."/>
            <person name="de Jong P.J."/>
            <person name="Jurka J."/>
            <person name="Kapitonov V.V."/>
            <person name="Kohara Y."/>
            <person name="Kuroki Y."/>
            <person name="Lindquist E."/>
            <person name="Lucas S."/>
            <person name="Osoegawa K."/>
            <person name="Pennacchio L.A."/>
            <person name="Salamov A.A."/>
            <person name="Satou Y."/>
            <person name="Sauka-Spengler T."/>
            <person name="Schmutz J."/>
            <person name="Shin-I T."/>
            <person name="Toyoda A."/>
            <person name="Bronner-Fraser M."/>
            <person name="Fujiyama A."/>
            <person name="Holland L.Z."/>
            <person name="Holland P.W.H."/>
            <person name="Satoh N."/>
            <person name="Rokhsar D.S."/>
        </authorList>
    </citation>
    <scope>NUCLEOTIDE SEQUENCE [LARGE SCALE GENOMIC DNA]</scope>
    <source>
        <strain evidence="2">S238N-H82</strain>
        <tissue evidence="2">Testes</tissue>
    </source>
</reference>
<dbReference type="SUPFAM" id="SSF57997">
    <property type="entry name" value="Tropomyosin"/>
    <property type="match status" value="1"/>
</dbReference>
<feature type="coiled-coil region" evidence="1">
    <location>
        <begin position="27"/>
        <end position="61"/>
    </location>
</feature>
<protein>
    <submittedName>
        <fullName evidence="2">Uncharacterized protein</fullName>
    </submittedName>
</protein>
<keyword evidence="1" id="KW-0175">Coiled coil</keyword>
<gene>
    <name evidence="2" type="ORF">BRAFLDRAFT_90651</name>
</gene>
<proteinExistence type="predicted"/>
<evidence type="ECO:0000256" key="1">
    <source>
        <dbReference type="SAM" id="Coils"/>
    </source>
</evidence>
<dbReference type="EMBL" id="GG666483">
    <property type="protein sequence ID" value="EEN65208.1"/>
    <property type="molecule type" value="Genomic_DNA"/>
</dbReference>
<dbReference type="AlphaFoldDB" id="C3Y3E1"/>
<name>C3Y3E1_BRAFL</name>